<feature type="active site" description="Proton acceptor" evidence="10">
    <location>
        <position position="64"/>
    </location>
</feature>
<comment type="function">
    <text evidence="12">Involved in lipopolysaccharide (LPS) biosynthesis. Catalyzes the transfer of 3-deoxy-D-manno-octulosonate (Kdo) residue(s) from CMP-Kdo to lipid IV(A), the tetraacyldisaccharide-1,4'-bisphosphate precursor of lipid A.</text>
</comment>
<evidence type="ECO:0000256" key="2">
    <source>
        <dbReference type="ARBA" id="ARBA00004713"/>
    </source>
</evidence>
<keyword evidence="12" id="KW-0472">Membrane</keyword>
<dbReference type="UniPathway" id="UPA00958"/>
<comment type="subcellular location">
    <subcellularLocation>
        <location evidence="1">Cell inner membrane</location>
        <topology evidence="1">Single-pass membrane protein</topology>
        <orientation evidence="1">Cytoplasmic side</orientation>
    </subcellularLocation>
    <subcellularLocation>
        <location evidence="12">Cell membrane</location>
    </subcellularLocation>
</comment>
<evidence type="ECO:0000256" key="10">
    <source>
        <dbReference type="PIRSR" id="PIRSR639901-1"/>
    </source>
</evidence>
<keyword evidence="12" id="KW-1133">Transmembrane helix</keyword>
<keyword evidence="7" id="KW-0735">Signal-anchor</keyword>
<reference evidence="14 15" key="1">
    <citation type="journal article" date="2011" name="J. Bacteriol.">
        <title>Genome sequence of strain IMCC3088, a proteorhodopsin-containing marine bacterium belonging to the OM60/NOR5 clade.</title>
        <authorList>
            <person name="Jang Y."/>
            <person name="Oh H.M."/>
            <person name="Kang I."/>
            <person name="Lee K."/>
            <person name="Yang S.J."/>
            <person name="Cho J.C."/>
        </authorList>
    </citation>
    <scope>NUCLEOTIDE SEQUENCE [LARGE SCALE GENOMIC DNA]</scope>
    <source>
        <strain evidence="14 15">IMCC3088</strain>
    </source>
</reference>
<comment type="caution">
    <text evidence="14">The sequence shown here is derived from an EMBL/GenBank/DDBJ whole genome shotgun (WGS) entry which is preliminary data.</text>
</comment>
<dbReference type="Gene3D" id="3.40.50.2000">
    <property type="entry name" value="Glycogen Phosphorylase B"/>
    <property type="match status" value="1"/>
</dbReference>
<dbReference type="SUPFAM" id="SSF53756">
    <property type="entry name" value="UDP-Glycosyltransferase/glycogen phosphorylase"/>
    <property type="match status" value="1"/>
</dbReference>
<gene>
    <name evidence="14" type="ORF">IMCC3088_2338</name>
</gene>
<dbReference type="Gene3D" id="3.40.50.11720">
    <property type="entry name" value="3-Deoxy-D-manno-octulosonic-acid transferase, N-terminal domain"/>
    <property type="match status" value="1"/>
</dbReference>
<keyword evidence="12" id="KW-1003">Cell membrane</keyword>
<dbReference type="InterPro" id="IPR039901">
    <property type="entry name" value="Kdotransferase"/>
</dbReference>
<evidence type="ECO:0000256" key="4">
    <source>
        <dbReference type="ARBA" id="ARBA00012621"/>
    </source>
</evidence>
<evidence type="ECO:0000256" key="7">
    <source>
        <dbReference type="ARBA" id="ARBA00022968"/>
    </source>
</evidence>
<accession>F3KYT4</accession>
<feature type="site" description="Transition state stabilizer" evidence="11">
    <location>
        <position position="212"/>
    </location>
</feature>
<dbReference type="STRING" id="2518989.IMCC3088_2338"/>
<evidence type="ECO:0000313" key="14">
    <source>
        <dbReference type="EMBL" id="EGG30757.1"/>
    </source>
</evidence>
<keyword evidence="12" id="KW-0812">Transmembrane</keyword>
<dbReference type="FunFam" id="3.40.50.2000:FF:000032">
    <property type="entry name" value="3-deoxy-D-manno-octulosonic acid transferase"/>
    <property type="match status" value="1"/>
</dbReference>
<dbReference type="RefSeq" id="WP_009574566.1">
    <property type="nucleotide sequence ID" value="NZ_AEIG01000006.1"/>
</dbReference>
<sequence length="426" mass="47291">MTFMRLVYTLILLLSLPFLMLRLYRRGRLLPTYRQRWLERLALGLPQACDADRVIWIHAVSVGEVVVASKLIQCLQRDYPDHGLLVTTTTPTGSERLQQLWGDQVQHCYLPWDLPWAMAQMFRRFNPRAVLLIETEIWPNLVAQAAARAVPVALLNARLSARSARGYGRFGALLKPTLRSLDLIVAQTKADARRFMALGVEPSRLAISGNIKFDQHLTPELHAEAAQIRAQWGGGTRDVWLAASTHEGEEQQVLRAYELLVKQHPKVLLCIVPRHPDRFDRVFQMALAANPKTMRRSSNPAIEAGTQIVVADTMGELVPMLGAADVVFMGGSLVPTGGHNMLEVAQWGVPVVSGPHTFNFAYASRLLIKAQAMLIAKDAEELALVVSGLLANQTNRHRMGLRGQTAVAGERGALERLVQAIRPLLA</sequence>
<name>F3KYT4_9GAMM</name>
<comment type="pathway">
    <text evidence="2 12">Bacterial outer membrane biogenesis; LPS core biosynthesis.</text>
</comment>
<evidence type="ECO:0000259" key="13">
    <source>
        <dbReference type="Pfam" id="PF04413"/>
    </source>
</evidence>
<comment type="catalytic activity">
    <reaction evidence="9 12">
        <text>lipid IVA (E. coli) + CMP-3-deoxy-beta-D-manno-octulosonate = alpha-Kdo-(2-&gt;6)-lipid IVA (E. coli) + CMP + H(+)</text>
        <dbReference type="Rhea" id="RHEA:28066"/>
        <dbReference type="ChEBI" id="CHEBI:15378"/>
        <dbReference type="ChEBI" id="CHEBI:58603"/>
        <dbReference type="ChEBI" id="CHEBI:60364"/>
        <dbReference type="ChEBI" id="CHEBI:60377"/>
        <dbReference type="ChEBI" id="CHEBI:85987"/>
        <dbReference type="EC" id="2.4.99.12"/>
    </reaction>
</comment>
<evidence type="ECO:0000256" key="3">
    <source>
        <dbReference type="ARBA" id="ARBA00006380"/>
    </source>
</evidence>
<feature type="domain" description="3-deoxy-D-manno-octulosonic-acid transferase N-terminal" evidence="13">
    <location>
        <begin position="35"/>
        <end position="215"/>
    </location>
</feature>
<keyword evidence="6 12" id="KW-0808">Transferase</keyword>
<proteinExistence type="inferred from homology"/>
<dbReference type="GO" id="GO:0005886">
    <property type="term" value="C:plasma membrane"/>
    <property type="evidence" value="ECO:0007669"/>
    <property type="project" value="UniProtKB-SubCell"/>
</dbReference>
<dbReference type="NCBIfam" id="NF004388">
    <property type="entry name" value="PRK05749.1-4"/>
    <property type="match status" value="1"/>
</dbReference>
<evidence type="ECO:0000256" key="6">
    <source>
        <dbReference type="ARBA" id="ARBA00022679"/>
    </source>
</evidence>
<comment type="similarity">
    <text evidence="3">Belongs to the glycosyltransferase group 1 family. Glycosyltransferase 30 subfamily.</text>
</comment>
<dbReference type="FunFam" id="3.40.50.11720:FF:000001">
    <property type="entry name" value="3-deoxy-D-manno-octulosonic acid transferase"/>
    <property type="match status" value="1"/>
</dbReference>
<protein>
    <recommendedName>
        <fullName evidence="5 12">3-deoxy-D-manno-octulosonic acid transferase</fullName>
        <shortName evidence="12">Kdo transferase</shortName>
        <ecNumber evidence="4 12">2.4.99.12</ecNumber>
    </recommendedName>
    <alternativeName>
        <fullName evidence="8 12">Lipid IV(A) 3-deoxy-D-manno-octulosonic acid transferase</fullName>
    </alternativeName>
</protein>
<dbReference type="EC" id="2.4.99.12" evidence="4 12"/>
<dbReference type="Pfam" id="PF04413">
    <property type="entry name" value="Glycos_transf_N"/>
    <property type="match status" value="1"/>
</dbReference>
<evidence type="ECO:0000256" key="12">
    <source>
        <dbReference type="RuleBase" id="RU365103"/>
    </source>
</evidence>
<dbReference type="eggNOG" id="COG1519">
    <property type="taxonomic scope" value="Bacteria"/>
</dbReference>
<evidence type="ECO:0000256" key="9">
    <source>
        <dbReference type="ARBA" id="ARBA00049183"/>
    </source>
</evidence>
<keyword evidence="15" id="KW-1185">Reference proteome</keyword>
<dbReference type="AlphaFoldDB" id="F3KYT4"/>
<evidence type="ECO:0000256" key="5">
    <source>
        <dbReference type="ARBA" id="ARBA00019077"/>
    </source>
</evidence>
<keyword evidence="12" id="KW-0448">Lipopolysaccharide biosynthesis</keyword>
<feature type="site" description="Transition state stabilizer" evidence="11">
    <location>
        <position position="134"/>
    </location>
</feature>
<dbReference type="GO" id="GO:0043842">
    <property type="term" value="F:Kdo transferase activity"/>
    <property type="evidence" value="ECO:0007669"/>
    <property type="project" value="UniProtKB-EC"/>
</dbReference>
<dbReference type="InterPro" id="IPR007507">
    <property type="entry name" value="Glycos_transf_N"/>
</dbReference>
<dbReference type="InterPro" id="IPR038107">
    <property type="entry name" value="Glycos_transf_N_sf"/>
</dbReference>
<evidence type="ECO:0000256" key="11">
    <source>
        <dbReference type="PIRSR" id="PIRSR639901-2"/>
    </source>
</evidence>
<dbReference type="GO" id="GO:0009245">
    <property type="term" value="P:lipid A biosynthetic process"/>
    <property type="evidence" value="ECO:0007669"/>
    <property type="project" value="TreeGrafter"/>
</dbReference>
<dbReference type="GO" id="GO:0009244">
    <property type="term" value="P:lipopolysaccharide core region biosynthetic process"/>
    <property type="evidence" value="ECO:0007669"/>
    <property type="project" value="UniProtKB-UniRule"/>
</dbReference>
<dbReference type="PANTHER" id="PTHR42755:SF1">
    <property type="entry name" value="3-DEOXY-D-MANNO-OCTULOSONIC ACID TRANSFERASE, MITOCHONDRIAL-RELATED"/>
    <property type="match status" value="1"/>
</dbReference>
<feature type="transmembrane region" description="Helical" evidence="12">
    <location>
        <begin position="6"/>
        <end position="24"/>
    </location>
</feature>
<dbReference type="PANTHER" id="PTHR42755">
    <property type="entry name" value="3-DEOXY-MANNO-OCTULOSONATE CYTIDYLYLTRANSFERASE"/>
    <property type="match status" value="1"/>
</dbReference>
<evidence type="ECO:0000256" key="1">
    <source>
        <dbReference type="ARBA" id="ARBA00004388"/>
    </source>
</evidence>
<organism evidence="14 15">
    <name type="scientific">Aequoribacter fuscus</name>
    <dbReference type="NCBI Taxonomy" id="2518989"/>
    <lineage>
        <taxon>Bacteria</taxon>
        <taxon>Pseudomonadati</taxon>
        <taxon>Pseudomonadota</taxon>
        <taxon>Gammaproteobacteria</taxon>
        <taxon>Cellvibrionales</taxon>
        <taxon>Halieaceae</taxon>
        <taxon>Aequoribacter</taxon>
    </lineage>
</organism>
<evidence type="ECO:0000256" key="8">
    <source>
        <dbReference type="ARBA" id="ARBA00031445"/>
    </source>
</evidence>
<dbReference type="EMBL" id="AEIG01000006">
    <property type="protein sequence ID" value="EGG30757.1"/>
    <property type="molecule type" value="Genomic_DNA"/>
</dbReference>
<evidence type="ECO:0000313" key="15">
    <source>
        <dbReference type="Proteomes" id="UP000005615"/>
    </source>
</evidence>
<dbReference type="Proteomes" id="UP000005615">
    <property type="component" value="Unassembled WGS sequence"/>
</dbReference>